<evidence type="ECO:0000256" key="4">
    <source>
        <dbReference type="ARBA" id="ARBA00022989"/>
    </source>
</evidence>
<proteinExistence type="inferred from homology"/>
<feature type="transmembrane region" description="Helical" evidence="6">
    <location>
        <begin position="32"/>
        <end position="49"/>
    </location>
</feature>
<dbReference type="Proteomes" id="UP000739538">
    <property type="component" value="Unassembled WGS sequence"/>
</dbReference>
<dbReference type="Pfam" id="PF00892">
    <property type="entry name" value="EamA"/>
    <property type="match status" value="2"/>
</dbReference>
<evidence type="ECO:0000313" key="8">
    <source>
        <dbReference type="EMBL" id="MCA9757354.1"/>
    </source>
</evidence>
<feature type="transmembrane region" description="Helical" evidence="6">
    <location>
        <begin position="188"/>
        <end position="211"/>
    </location>
</feature>
<dbReference type="InterPro" id="IPR000620">
    <property type="entry name" value="EamA_dom"/>
</dbReference>
<dbReference type="SUPFAM" id="SSF103481">
    <property type="entry name" value="Multidrug resistance efflux transporter EmrE"/>
    <property type="match status" value="2"/>
</dbReference>
<organism evidence="8 9">
    <name type="scientific">Eiseniibacteriota bacterium</name>
    <dbReference type="NCBI Taxonomy" id="2212470"/>
    <lineage>
        <taxon>Bacteria</taxon>
        <taxon>Candidatus Eiseniibacteriota</taxon>
    </lineage>
</organism>
<name>A0A956SFD4_UNCEI</name>
<evidence type="ECO:0000256" key="6">
    <source>
        <dbReference type="SAM" id="Phobius"/>
    </source>
</evidence>
<evidence type="ECO:0000313" key="9">
    <source>
        <dbReference type="Proteomes" id="UP000739538"/>
    </source>
</evidence>
<sequence length="297" mass="31466">MNLPHLGEIAALGTASCWTLTAIAFESAGRRIGSLVVNFVRLLIAAVFLSAFNGLTRGHVFPDDASSHAWLWLALSGFAGFNFGDLCLFRAFVVLGSRLSVLVMSLVPPITATIGFLFLGERLRPLDLGGMALTVMGIAWVVRNRRASPEEKKHHHVKGVFLALGGALGQAVGLVLSKHGMGDYAPFAAVQIRVYAGIVGFALIFSASGWWPRFWKGLGDARALTWTTLGAFFGPFLGVSLSLVAVQRTEAGVAATLMALTPVFILVPSRVLQGDRVTWASVAGAALAVAGSALLFF</sequence>
<evidence type="ECO:0000259" key="7">
    <source>
        <dbReference type="Pfam" id="PF00892"/>
    </source>
</evidence>
<feature type="transmembrane region" description="Helical" evidence="6">
    <location>
        <begin position="155"/>
        <end position="176"/>
    </location>
</feature>
<dbReference type="AlphaFoldDB" id="A0A956SFD4"/>
<feature type="transmembrane region" description="Helical" evidence="6">
    <location>
        <begin position="251"/>
        <end position="267"/>
    </location>
</feature>
<dbReference type="EMBL" id="JAGQHS010000095">
    <property type="protein sequence ID" value="MCA9757354.1"/>
    <property type="molecule type" value="Genomic_DNA"/>
</dbReference>
<dbReference type="PANTHER" id="PTHR32322">
    <property type="entry name" value="INNER MEMBRANE TRANSPORTER"/>
    <property type="match status" value="1"/>
</dbReference>
<feature type="domain" description="EamA" evidence="7">
    <location>
        <begin position="158"/>
        <end position="296"/>
    </location>
</feature>
<comment type="similarity">
    <text evidence="2">Belongs to the EamA transporter family.</text>
</comment>
<feature type="transmembrane region" description="Helical" evidence="6">
    <location>
        <begin position="279"/>
        <end position="296"/>
    </location>
</feature>
<comment type="caution">
    <text evidence="8">The sequence shown here is derived from an EMBL/GenBank/DDBJ whole genome shotgun (WGS) entry which is preliminary data.</text>
</comment>
<comment type="subcellular location">
    <subcellularLocation>
        <location evidence="1">Membrane</location>
        <topology evidence="1">Multi-pass membrane protein</topology>
    </subcellularLocation>
</comment>
<feature type="transmembrane region" description="Helical" evidence="6">
    <location>
        <begin position="69"/>
        <end position="89"/>
    </location>
</feature>
<accession>A0A956SFD4</accession>
<protein>
    <submittedName>
        <fullName evidence="8">DMT family transporter</fullName>
    </submittedName>
</protein>
<feature type="transmembrane region" description="Helical" evidence="6">
    <location>
        <begin position="223"/>
        <end position="245"/>
    </location>
</feature>
<reference evidence="8" key="2">
    <citation type="journal article" date="2021" name="Microbiome">
        <title>Successional dynamics and alternative stable states in a saline activated sludge microbial community over 9 years.</title>
        <authorList>
            <person name="Wang Y."/>
            <person name="Ye J."/>
            <person name="Ju F."/>
            <person name="Liu L."/>
            <person name="Boyd J.A."/>
            <person name="Deng Y."/>
            <person name="Parks D.H."/>
            <person name="Jiang X."/>
            <person name="Yin X."/>
            <person name="Woodcroft B.J."/>
            <person name="Tyson G.W."/>
            <person name="Hugenholtz P."/>
            <person name="Polz M.F."/>
            <person name="Zhang T."/>
        </authorList>
    </citation>
    <scope>NUCLEOTIDE SEQUENCE</scope>
    <source>
        <strain evidence="8">HKST-UBA02</strain>
    </source>
</reference>
<feature type="transmembrane region" description="Helical" evidence="6">
    <location>
        <begin position="6"/>
        <end position="25"/>
    </location>
</feature>
<reference evidence="8" key="1">
    <citation type="submission" date="2020-04" db="EMBL/GenBank/DDBJ databases">
        <authorList>
            <person name="Zhang T."/>
        </authorList>
    </citation>
    <scope>NUCLEOTIDE SEQUENCE</scope>
    <source>
        <strain evidence="8">HKST-UBA02</strain>
    </source>
</reference>
<dbReference type="GO" id="GO:0016020">
    <property type="term" value="C:membrane"/>
    <property type="evidence" value="ECO:0007669"/>
    <property type="project" value="UniProtKB-SubCell"/>
</dbReference>
<dbReference type="PANTHER" id="PTHR32322:SF2">
    <property type="entry name" value="EAMA DOMAIN-CONTAINING PROTEIN"/>
    <property type="match status" value="1"/>
</dbReference>
<keyword evidence="4 6" id="KW-1133">Transmembrane helix</keyword>
<dbReference type="InterPro" id="IPR050638">
    <property type="entry name" value="AA-Vitamin_Transporters"/>
</dbReference>
<evidence type="ECO:0000256" key="1">
    <source>
        <dbReference type="ARBA" id="ARBA00004141"/>
    </source>
</evidence>
<feature type="transmembrane region" description="Helical" evidence="6">
    <location>
        <begin position="101"/>
        <end position="120"/>
    </location>
</feature>
<dbReference type="InterPro" id="IPR037185">
    <property type="entry name" value="EmrE-like"/>
</dbReference>
<gene>
    <name evidence="8" type="ORF">KDA27_16240</name>
</gene>
<evidence type="ECO:0000256" key="2">
    <source>
        <dbReference type="ARBA" id="ARBA00007362"/>
    </source>
</evidence>
<keyword evidence="5 6" id="KW-0472">Membrane</keyword>
<feature type="domain" description="EamA" evidence="7">
    <location>
        <begin position="6"/>
        <end position="142"/>
    </location>
</feature>
<dbReference type="Gene3D" id="1.10.3730.20">
    <property type="match status" value="1"/>
</dbReference>
<evidence type="ECO:0000256" key="5">
    <source>
        <dbReference type="ARBA" id="ARBA00023136"/>
    </source>
</evidence>
<keyword evidence="3 6" id="KW-0812">Transmembrane</keyword>
<evidence type="ECO:0000256" key="3">
    <source>
        <dbReference type="ARBA" id="ARBA00022692"/>
    </source>
</evidence>